<evidence type="ECO:0000256" key="1">
    <source>
        <dbReference type="SAM" id="SignalP"/>
    </source>
</evidence>
<organism evidence="2 3">
    <name type="scientific">Fimbriiglobus ruber</name>
    <dbReference type="NCBI Taxonomy" id="1908690"/>
    <lineage>
        <taxon>Bacteria</taxon>
        <taxon>Pseudomonadati</taxon>
        <taxon>Planctomycetota</taxon>
        <taxon>Planctomycetia</taxon>
        <taxon>Gemmatales</taxon>
        <taxon>Gemmataceae</taxon>
        <taxon>Fimbriiglobus</taxon>
    </lineage>
</organism>
<name>A0A225DFU7_9BACT</name>
<feature type="signal peptide" evidence="1">
    <location>
        <begin position="1"/>
        <end position="26"/>
    </location>
</feature>
<keyword evidence="3" id="KW-1185">Reference proteome</keyword>
<dbReference type="OrthoDB" id="280290at2"/>
<comment type="caution">
    <text evidence="2">The sequence shown here is derived from an EMBL/GenBank/DDBJ whole genome shotgun (WGS) entry which is preliminary data.</text>
</comment>
<protein>
    <submittedName>
        <fullName evidence="2">Uncharacterized protein</fullName>
    </submittedName>
</protein>
<evidence type="ECO:0000313" key="3">
    <source>
        <dbReference type="Proteomes" id="UP000214646"/>
    </source>
</evidence>
<dbReference type="EMBL" id="NIDE01000014">
    <property type="protein sequence ID" value="OWK38514.1"/>
    <property type="molecule type" value="Genomic_DNA"/>
</dbReference>
<gene>
    <name evidence="2" type="ORF">FRUB_07634</name>
</gene>
<dbReference type="RefSeq" id="WP_088258294.1">
    <property type="nucleotide sequence ID" value="NZ_NIDE01000014.1"/>
</dbReference>
<proteinExistence type="predicted"/>
<dbReference type="PROSITE" id="PS51257">
    <property type="entry name" value="PROKAR_LIPOPROTEIN"/>
    <property type="match status" value="1"/>
</dbReference>
<dbReference type="Proteomes" id="UP000214646">
    <property type="component" value="Unassembled WGS sequence"/>
</dbReference>
<accession>A0A225DFU7</accession>
<reference evidence="3" key="1">
    <citation type="submission" date="2017-06" db="EMBL/GenBank/DDBJ databases">
        <title>Genome analysis of Fimbriiglobus ruber SP5, the first member of the order Planctomycetales with confirmed chitinolytic capability.</title>
        <authorList>
            <person name="Ravin N.V."/>
            <person name="Rakitin A.L."/>
            <person name="Ivanova A.A."/>
            <person name="Beletsky A.V."/>
            <person name="Kulichevskaya I.S."/>
            <person name="Mardanov A.V."/>
            <person name="Dedysh S.N."/>
        </authorList>
    </citation>
    <scope>NUCLEOTIDE SEQUENCE [LARGE SCALE GENOMIC DNA]</scope>
    <source>
        <strain evidence="3">SP5</strain>
    </source>
</reference>
<feature type="chain" id="PRO_5012646409" evidence="1">
    <location>
        <begin position="27"/>
        <end position="247"/>
    </location>
</feature>
<evidence type="ECO:0000313" key="2">
    <source>
        <dbReference type="EMBL" id="OWK38514.1"/>
    </source>
</evidence>
<keyword evidence="1" id="KW-0732">Signal</keyword>
<dbReference type="AlphaFoldDB" id="A0A225DFU7"/>
<sequence length="247" mass="26723">MAFSRFLRRTVLGGLAVGACAAQVSAVEPVVVYPRRTATAPAMPAAPSPFDPVIPEYREAVALVVKNSTLSVKATDDEFVAHAKVYDWLLDHPDRVSLAWQRMNVPCVEITDVGNGWFHWADEHGSELKWRVVGRSADSIIWYATGKMKPGSVIPSAPVKAVAVLKAPRQVADERIGAVTLEPSVTVYMQTESRAASALLRMIGPAAPRMAEQGAEQFLLFFSGPARHIHKHPEKAPALLAPAAKGK</sequence>